<evidence type="ECO:0000256" key="7">
    <source>
        <dbReference type="ARBA" id="ARBA00023146"/>
    </source>
</evidence>
<accession>A0ABN2EI90</accession>
<keyword evidence="5 9" id="KW-0067">ATP-binding</keyword>
<evidence type="ECO:0000256" key="1">
    <source>
        <dbReference type="ARBA" id="ARBA00005594"/>
    </source>
</evidence>
<dbReference type="SUPFAM" id="SSF52374">
    <property type="entry name" value="Nucleotidylyl transferase"/>
    <property type="match status" value="1"/>
</dbReference>
<dbReference type="CDD" id="cd00806">
    <property type="entry name" value="TrpRS_core"/>
    <property type="match status" value="1"/>
</dbReference>
<dbReference type="Gene3D" id="1.10.240.10">
    <property type="entry name" value="Tyrosyl-Transfer RNA Synthetase"/>
    <property type="match status" value="1"/>
</dbReference>
<organism evidence="10 11">
    <name type="scientific">Kribbella karoonensis</name>
    <dbReference type="NCBI Taxonomy" id="324851"/>
    <lineage>
        <taxon>Bacteria</taxon>
        <taxon>Bacillati</taxon>
        <taxon>Actinomycetota</taxon>
        <taxon>Actinomycetes</taxon>
        <taxon>Propionibacteriales</taxon>
        <taxon>Kribbellaceae</taxon>
        <taxon>Kribbella</taxon>
    </lineage>
</organism>
<dbReference type="Pfam" id="PF00579">
    <property type="entry name" value="tRNA-synt_1b"/>
    <property type="match status" value="1"/>
</dbReference>
<proteinExistence type="inferred from homology"/>
<dbReference type="PRINTS" id="PR01039">
    <property type="entry name" value="TRNASYNTHTRP"/>
</dbReference>
<keyword evidence="11" id="KW-1185">Reference proteome</keyword>
<evidence type="ECO:0000256" key="3">
    <source>
        <dbReference type="ARBA" id="ARBA00022598"/>
    </source>
</evidence>
<comment type="caution">
    <text evidence="10">The sequence shown here is derived from an EMBL/GenBank/DDBJ whole genome shotgun (WGS) entry which is preliminary data.</text>
</comment>
<dbReference type="NCBIfam" id="TIGR00233">
    <property type="entry name" value="trpS"/>
    <property type="match status" value="1"/>
</dbReference>
<sequence length="352" mass="38156">MFARSHHGRLTEAAFLFALGGASRPLKGTIMTSLSGITPSGRLTLGNHLGALRRFTDPDGFYFVANLHAMTTKHDPRRLATLTREFATLMLAAGVPEGTVFVQSDVPTHAQLAYLLECTSYVGELSRMIQYKEKGKGRPMTRASLFTYPCLMAADILLYGAERVPVGGDQDQHVELARDVAIRFNREYGETFVVPRLNKAALATRVKDLQNPTAKMSKSDADDAVGTIRLLDPPDVIRRQIMRAVTDSENVVRHDEKNKPGVTNLLEILAACTAGDPVELAASYTSYGALKQDVADAVLAVVEPLQKEYARLATDPGAIDHLLAQGRDRALEASTPRLQAATRAMGLAGSAP</sequence>
<dbReference type="EC" id="6.1.1.2" evidence="2 8"/>
<reference evidence="10 11" key="1">
    <citation type="journal article" date="2019" name="Int. J. Syst. Evol. Microbiol.">
        <title>The Global Catalogue of Microorganisms (GCM) 10K type strain sequencing project: providing services to taxonomists for standard genome sequencing and annotation.</title>
        <authorList>
            <consortium name="The Broad Institute Genomics Platform"/>
            <consortium name="The Broad Institute Genome Sequencing Center for Infectious Disease"/>
            <person name="Wu L."/>
            <person name="Ma J."/>
        </authorList>
    </citation>
    <scope>NUCLEOTIDE SEQUENCE [LARGE SCALE GENOMIC DNA]</scope>
    <source>
        <strain evidence="10 11">JCM 14304</strain>
    </source>
</reference>
<evidence type="ECO:0000313" key="11">
    <source>
        <dbReference type="Proteomes" id="UP001500190"/>
    </source>
</evidence>
<dbReference type="GO" id="GO:0016874">
    <property type="term" value="F:ligase activity"/>
    <property type="evidence" value="ECO:0007669"/>
    <property type="project" value="UniProtKB-KW"/>
</dbReference>
<evidence type="ECO:0000256" key="8">
    <source>
        <dbReference type="NCBIfam" id="TIGR00233"/>
    </source>
</evidence>
<dbReference type="Gene3D" id="3.40.50.620">
    <property type="entry name" value="HUPs"/>
    <property type="match status" value="1"/>
</dbReference>
<comment type="similarity">
    <text evidence="1 9">Belongs to the class-I aminoacyl-tRNA synthetase family.</text>
</comment>
<evidence type="ECO:0000313" key="10">
    <source>
        <dbReference type="EMBL" id="GAA1604166.1"/>
    </source>
</evidence>
<evidence type="ECO:0000256" key="2">
    <source>
        <dbReference type="ARBA" id="ARBA00013161"/>
    </source>
</evidence>
<evidence type="ECO:0000256" key="5">
    <source>
        <dbReference type="ARBA" id="ARBA00022840"/>
    </source>
</evidence>
<evidence type="ECO:0000256" key="6">
    <source>
        <dbReference type="ARBA" id="ARBA00022917"/>
    </source>
</evidence>
<dbReference type="InterPro" id="IPR014729">
    <property type="entry name" value="Rossmann-like_a/b/a_fold"/>
</dbReference>
<evidence type="ECO:0000256" key="9">
    <source>
        <dbReference type="RuleBase" id="RU363036"/>
    </source>
</evidence>
<dbReference type="EMBL" id="BAAAND010000009">
    <property type="protein sequence ID" value="GAA1604166.1"/>
    <property type="molecule type" value="Genomic_DNA"/>
</dbReference>
<dbReference type="InterPro" id="IPR002306">
    <property type="entry name" value="Trp-tRNA-ligase"/>
</dbReference>
<dbReference type="InterPro" id="IPR002305">
    <property type="entry name" value="aa-tRNA-synth_Ic"/>
</dbReference>
<keyword evidence="3 9" id="KW-0436">Ligase</keyword>
<protein>
    <recommendedName>
        <fullName evidence="2 8">Tryptophan--tRNA ligase</fullName>
        <ecNumber evidence="2 8">6.1.1.2</ecNumber>
    </recommendedName>
</protein>
<keyword evidence="4 9" id="KW-0547">Nucleotide-binding</keyword>
<dbReference type="InterPro" id="IPR050203">
    <property type="entry name" value="Trp-tRNA_synthetase"/>
</dbReference>
<evidence type="ECO:0000256" key="4">
    <source>
        <dbReference type="ARBA" id="ARBA00022741"/>
    </source>
</evidence>
<keyword evidence="6 9" id="KW-0648">Protein biosynthesis</keyword>
<dbReference type="Proteomes" id="UP001500190">
    <property type="component" value="Unassembled WGS sequence"/>
</dbReference>
<keyword evidence="7 9" id="KW-0030">Aminoacyl-tRNA synthetase</keyword>
<dbReference type="PANTHER" id="PTHR43766:SF1">
    <property type="entry name" value="TRYPTOPHAN--TRNA LIGASE, MITOCHONDRIAL"/>
    <property type="match status" value="1"/>
</dbReference>
<dbReference type="PANTHER" id="PTHR43766">
    <property type="entry name" value="TRYPTOPHAN--TRNA LIGASE, MITOCHONDRIAL"/>
    <property type="match status" value="1"/>
</dbReference>
<gene>
    <name evidence="10" type="primary">trpS_1</name>
    <name evidence="10" type="ORF">GCM10009742_61000</name>
</gene>
<name>A0ABN2EI90_9ACTN</name>